<evidence type="ECO:0000256" key="2">
    <source>
        <dbReference type="ARBA" id="ARBA00022692"/>
    </source>
</evidence>
<dbReference type="InterPro" id="IPR010652">
    <property type="entry name" value="DUF1232"/>
</dbReference>
<protein>
    <recommendedName>
        <fullName evidence="6">DUF1232 domain-containing protein</fullName>
    </recommendedName>
</protein>
<dbReference type="GO" id="GO:0012505">
    <property type="term" value="C:endomembrane system"/>
    <property type="evidence" value="ECO:0007669"/>
    <property type="project" value="UniProtKB-SubCell"/>
</dbReference>
<keyword evidence="4 5" id="KW-0472">Membrane</keyword>
<feature type="transmembrane region" description="Helical" evidence="5">
    <location>
        <begin position="29"/>
        <end position="49"/>
    </location>
</feature>
<gene>
    <name evidence="7" type="ORF">M493_17980</name>
</gene>
<keyword evidence="3 5" id="KW-1133">Transmembrane helix</keyword>
<sequence>MEKWKRWAGRLKKEIFVLYSACRDRRVSVWLRLFMLCVAAYAFSPVDFIPDFIPILGYIDDLVLVPLGIYLALKWLPHDVAAEHRVRAEKLIQNGKPTNWTAGALIILLYVWLAVWLLRWFLSRLGFGTL</sequence>
<accession>S5ZAH2</accession>
<keyword evidence="8" id="KW-1185">Reference proteome</keyword>
<evidence type="ECO:0000256" key="4">
    <source>
        <dbReference type="ARBA" id="ARBA00023136"/>
    </source>
</evidence>
<keyword evidence="2 5" id="KW-0812">Transmembrane</keyword>
<evidence type="ECO:0000256" key="5">
    <source>
        <dbReference type="SAM" id="Phobius"/>
    </source>
</evidence>
<evidence type="ECO:0000313" key="8">
    <source>
        <dbReference type="Proteomes" id="UP000015500"/>
    </source>
</evidence>
<dbReference type="PATRIC" id="fig|1345697.3.peg.3549"/>
<feature type="transmembrane region" description="Helical" evidence="5">
    <location>
        <begin position="97"/>
        <end position="122"/>
    </location>
</feature>
<evidence type="ECO:0000256" key="3">
    <source>
        <dbReference type="ARBA" id="ARBA00022989"/>
    </source>
</evidence>
<feature type="domain" description="DUF1232" evidence="6">
    <location>
        <begin position="33"/>
        <end position="67"/>
    </location>
</feature>
<dbReference type="Pfam" id="PF06803">
    <property type="entry name" value="DUF1232"/>
    <property type="match status" value="1"/>
</dbReference>
<dbReference type="Proteomes" id="UP000015500">
    <property type="component" value="Chromosome"/>
</dbReference>
<evidence type="ECO:0000259" key="6">
    <source>
        <dbReference type="Pfam" id="PF06803"/>
    </source>
</evidence>
<evidence type="ECO:0000256" key="1">
    <source>
        <dbReference type="ARBA" id="ARBA00004127"/>
    </source>
</evidence>
<reference evidence="7 8" key="1">
    <citation type="journal article" date="2014" name="Genome Announc.">
        <title>Complete Genome Sequence of the Thermophilic Polychlorinated Biphenyl Degrader Geobacillus sp. Strain JF8 (NBRC 109937).</title>
        <authorList>
            <person name="Shintani M."/>
            <person name="Ohtsubo Y."/>
            <person name="Fukuda K."/>
            <person name="Hosoyama A."/>
            <person name="Ohji S."/>
            <person name="Yamazoe A."/>
            <person name="Fujita N."/>
            <person name="Nagata Y."/>
            <person name="Tsuda M."/>
            <person name="Hatta T."/>
            <person name="Kimbara K."/>
        </authorList>
    </citation>
    <scope>NUCLEOTIDE SEQUENCE [LARGE SCALE GENOMIC DNA]</scope>
    <source>
        <strain evidence="7 8">JF8</strain>
    </source>
</reference>
<dbReference type="HOGENOM" id="CLU_139031_0_1_9"/>
<evidence type="ECO:0000313" key="7">
    <source>
        <dbReference type="EMBL" id="AGT33802.1"/>
    </source>
</evidence>
<organism evidence="7 8">
    <name type="scientific">Geobacillus genomosp. 3</name>
    <dbReference type="NCBI Taxonomy" id="1921421"/>
    <lineage>
        <taxon>Bacteria</taxon>
        <taxon>Bacillati</taxon>
        <taxon>Bacillota</taxon>
        <taxon>Bacilli</taxon>
        <taxon>Bacillales</taxon>
        <taxon>Anoxybacillaceae</taxon>
        <taxon>Geobacillus</taxon>
    </lineage>
</organism>
<proteinExistence type="predicted"/>
<comment type="subcellular location">
    <subcellularLocation>
        <location evidence="1">Endomembrane system</location>
        <topology evidence="1">Multi-pass membrane protein</topology>
    </subcellularLocation>
</comment>
<dbReference type="AlphaFoldDB" id="S5ZAH2"/>
<dbReference type="KEGG" id="gjf:M493_17980"/>
<dbReference type="EMBL" id="CP006254">
    <property type="protein sequence ID" value="AGT33802.1"/>
    <property type="molecule type" value="Genomic_DNA"/>
</dbReference>
<dbReference type="STRING" id="1921421.M493_17980"/>
<name>S5ZAH2_GEOG3</name>